<accession>A0A060HMS8</accession>
<reference evidence="1 2" key="1">
    <citation type="journal article" date="2014" name="Int. J. Syst. Evol. Microbiol.">
        <title>Nitrososphaera viennensis gen. nov., sp. nov., an aerobic and mesophilic, ammonia-oxidizing archaeon from soil and a member of the archaeal phylum Thaumarchaeota.</title>
        <authorList>
            <person name="Stieglmeier M."/>
            <person name="Klingl A."/>
            <person name="Alves R.J."/>
            <person name="Rittmann S.K."/>
            <person name="Melcher M."/>
            <person name="Leisch N."/>
            <person name="Schleper C."/>
        </authorList>
    </citation>
    <scope>NUCLEOTIDE SEQUENCE [LARGE SCALE GENOMIC DNA]</scope>
    <source>
        <strain evidence="1">EN76</strain>
    </source>
</reference>
<dbReference type="OrthoDB" id="319083at2157"/>
<dbReference type="KEGG" id="nvn:NVIE_003080"/>
<evidence type="ECO:0000313" key="1">
    <source>
        <dbReference type="EMBL" id="AIC14497.1"/>
    </source>
</evidence>
<dbReference type="GeneID" id="74945567"/>
<dbReference type="InterPro" id="IPR036390">
    <property type="entry name" value="WH_DNA-bd_sf"/>
</dbReference>
<evidence type="ECO:0008006" key="3">
    <source>
        <dbReference type="Google" id="ProtNLM"/>
    </source>
</evidence>
<dbReference type="RefSeq" id="WP_075053704.1">
    <property type="nucleotide sequence ID" value="NZ_CP007536.1"/>
</dbReference>
<dbReference type="HOGENOM" id="CLU_165241_0_0_2"/>
<dbReference type="Proteomes" id="UP000027093">
    <property type="component" value="Chromosome"/>
</dbReference>
<keyword evidence="2" id="KW-1185">Reference proteome</keyword>
<proteinExistence type="predicted"/>
<dbReference type="EMBL" id="CP007536">
    <property type="protein sequence ID" value="AIC14497.1"/>
    <property type="molecule type" value="Genomic_DNA"/>
</dbReference>
<gene>
    <name evidence="1" type="ORF">NVIE_003080</name>
</gene>
<name>A0A060HMS8_9ARCH</name>
<evidence type="ECO:0000313" key="2">
    <source>
        <dbReference type="Proteomes" id="UP000027093"/>
    </source>
</evidence>
<protein>
    <recommendedName>
        <fullName evidence="3">ArsR family transcriptional regulator</fullName>
    </recommendedName>
</protein>
<organism evidence="1 2">
    <name type="scientific">Nitrososphaera viennensis EN76</name>
    <dbReference type="NCBI Taxonomy" id="926571"/>
    <lineage>
        <taxon>Archaea</taxon>
        <taxon>Nitrososphaerota</taxon>
        <taxon>Nitrososphaeria</taxon>
        <taxon>Nitrososphaerales</taxon>
        <taxon>Nitrososphaeraceae</taxon>
        <taxon>Nitrososphaera</taxon>
    </lineage>
</organism>
<dbReference type="SUPFAM" id="SSF46785">
    <property type="entry name" value="Winged helix' DNA-binding domain"/>
    <property type="match status" value="1"/>
</dbReference>
<sequence>MARKKELEKALESGPLERLFAGNATAKILDFLSTFREFDYSESDIARYSGVSIRHAQRELPKLERLKLIKMTRISGKSKMYRMDAESQTGMTASKFGLALASIEVDSVLAKEKQKEKPLTA</sequence>
<dbReference type="AlphaFoldDB" id="A0A060HMS8"/>